<evidence type="ECO:0000313" key="5">
    <source>
        <dbReference type="Proteomes" id="UP000306102"/>
    </source>
</evidence>
<comment type="similarity">
    <text evidence="1">Belongs to the plant acyltransferase family.</text>
</comment>
<protein>
    <submittedName>
        <fullName evidence="4">Uncharacterized protein</fullName>
    </submittedName>
</protein>
<sequence>MKVVVTSRETIKPSSPTPDHNRILQQSFIDQINIRNIIPYIHYYTSDVCIRPTSSEKCHLLKKSLSEALTRFYPLAGRLRNNLYVECNDDGVPFLESRVQSQLSNFVRNPNFDDLNKFLPCDQLDDAGDIPLSVQVNIFDCGGVAIGTCFSHKIADGLSVVTFLNFWAKLARGVDVSNMPVPRFDIATFFPPRDISGYKRSSGTTKEKTVAKSFVFSDSAISALKSKYVMGLDNPKPPSRLEVLTTFIWSRLVAANGGGRAVVQAMNLRGRANPPLPESYFGNLSRFATFVPSIDCNGNEGCRFINQMREAIKKIDSDYVKNLQEGGNVIEMSSSTNVVDSSKLENNSLVFASNFLFPLYEVDFGWGKPIWVSFATLPFKNSINFLPRRAGVGIEAWFFMKEDDLAKLEADKEFLAFVSPTSGAQDLLTSSL</sequence>
<dbReference type="GO" id="GO:0016746">
    <property type="term" value="F:acyltransferase activity"/>
    <property type="evidence" value="ECO:0007669"/>
    <property type="project" value="UniProtKB-KW"/>
</dbReference>
<organism evidence="4 5">
    <name type="scientific">Camellia sinensis var. sinensis</name>
    <name type="common">China tea</name>
    <dbReference type="NCBI Taxonomy" id="542762"/>
    <lineage>
        <taxon>Eukaryota</taxon>
        <taxon>Viridiplantae</taxon>
        <taxon>Streptophyta</taxon>
        <taxon>Embryophyta</taxon>
        <taxon>Tracheophyta</taxon>
        <taxon>Spermatophyta</taxon>
        <taxon>Magnoliopsida</taxon>
        <taxon>eudicotyledons</taxon>
        <taxon>Gunneridae</taxon>
        <taxon>Pentapetalae</taxon>
        <taxon>asterids</taxon>
        <taxon>Ericales</taxon>
        <taxon>Theaceae</taxon>
        <taxon>Camellia</taxon>
    </lineage>
</organism>
<dbReference type="PANTHER" id="PTHR31623">
    <property type="entry name" value="F21J9.9"/>
    <property type="match status" value="1"/>
</dbReference>
<keyword evidence="5" id="KW-1185">Reference proteome</keyword>
<reference evidence="4 5" key="1">
    <citation type="journal article" date="2018" name="Proc. Natl. Acad. Sci. U.S.A.">
        <title>Draft genome sequence of Camellia sinensis var. sinensis provides insights into the evolution of the tea genome and tea quality.</title>
        <authorList>
            <person name="Wei C."/>
            <person name="Yang H."/>
            <person name="Wang S."/>
            <person name="Zhao J."/>
            <person name="Liu C."/>
            <person name="Gao L."/>
            <person name="Xia E."/>
            <person name="Lu Y."/>
            <person name="Tai Y."/>
            <person name="She G."/>
            <person name="Sun J."/>
            <person name="Cao H."/>
            <person name="Tong W."/>
            <person name="Gao Q."/>
            <person name="Li Y."/>
            <person name="Deng W."/>
            <person name="Jiang X."/>
            <person name="Wang W."/>
            <person name="Chen Q."/>
            <person name="Zhang S."/>
            <person name="Li H."/>
            <person name="Wu J."/>
            <person name="Wang P."/>
            <person name="Li P."/>
            <person name="Shi C."/>
            <person name="Zheng F."/>
            <person name="Jian J."/>
            <person name="Huang B."/>
            <person name="Shan D."/>
            <person name="Shi M."/>
            <person name="Fang C."/>
            <person name="Yue Y."/>
            <person name="Li F."/>
            <person name="Li D."/>
            <person name="Wei S."/>
            <person name="Han B."/>
            <person name="Jiang C."/>
            <person name="Yin Y."/>
            <person name="Xia T."/>
            <person name="Zhang Z."/>
            <person name="Bennetzen J.L."/>
            <person name="Zhao S."/>
            <person name="Wan X."/>
        </authorList>
    </citation>
    <scope>NUCLEOTIDE SEQUENCE [LARGE SCALE GENOMIC DNA]</scope>
    <source>
        <strain evidence="5">cv. Shuchazao</strain>
        <tissue evidence="4">Leaf</tissue>
    </source>
</reference>
<dbReference type="Pfam" id="PF02458">
    <property type="entry name" value="Transferase"/>
    <property type="match status" value="1"/>
</dbReference>
<name>A0A4S4DZD8_CAMSN</name>
<dbReference type="AlphaFoldDB" id="A0A4S4DZD8"/>
<keyword evidence="2" id="KW-0808">Transferase</keyword>
<dbReference type="PANTHER" id="PTHR31623:SF17">
    <property type="entry name" value="F21J9.9"/>
    <property type="match status" value="1"/>
</dbReference>
<dbReference type="InterPro" id="IPR023213">
    <property type="entry name" value="CAT-like_dom_sf"/>
</dbReference>
<evidence type="ECO:0000256" key="2">
    <source>
        <dbReference type="ARBA" id="ARBA00022679"/>
    </source>
</evidence>
<dbReference type="Proteomes" id="UP000306102">
    <property type="component" value="Unassembled WGS sequence"/>
</dbReference>
<dbReference type="EMBL" id="SDRB02008998">
    <property type="protein sequence ID" value="THG08868.1"/>
    <property type="molecule type" value="Genomic_DNA"/>
</dbReference>
<comment type="caution">
    <text evidence="4">The sequence shown here is derived from an EMBL/GenBank/DDBJ whole genome shotgun (WGS) entry which is preliminary data.</text>
</comment>
<proteinExistence type="inferred from homology"/>
<gene>
    <name evidence="4" type="ORF">TEA_017894</name>
</gene>
<keyword evidence="3" id="KW-0012">Acyltransferase</keyword>
<accession>A0A4S4DZD8</accession>
<evidence type="ECO:0000313" key="4">
    <source>
        <dbReference type="EMBL" id="THG08868.1"/>
    </source>
</evidence>
<dbReference type="STRING" id="542762.A0A4S4DZD8"/>
<evidence type="ECO:0000256" key="3">
    <source>
        <dbReference type="ARBA" id="ARBA00023315"/>
    </source>
</evidence>
<dbReference type="Gene3D" id="3.30.559.10">
    <property type="entry name" value="Chloramphenicol acetyltransferase-like domain"/>
    <property type="match status" value="2"/>
</dbReference>
<evidence type="ECO:0000256" key="1">
    <source>
        <dbReference type="ARBA" id="ARBA00009861"/>
    </source>
</evidence>